<reference evidence="1 2" key="1">
    <citation type="submission" date="2014-03" db="EMBL/GenBank/DDBJ databases">
        <title>Draft genome of the hookworm Oesophagostomum dentatum.</title>
        <authorList>
            <person name="Mitreva M."/>
        </authorList>
    </citation>
    <scope>NUCLEOTIDE SEQUENCE [LARGE SCALE GENOMIC DNA]</scope>
    <source>
        <strain evidence="1 2">OD-Hann</strain>
    </source>
</reference>
<protein>
    <submittedName>
        <fullName evidence="1">Uncharacterized protein</fullName>
    </submittedName>
</protein>
<evidence type="ECO:0000313" key="1">
    <source>
        <dbReference type="EMBL" id="KHJ83760.1"/>
    </source>
</evidence>
<keyword evidence="2" id="KW-1185">Reference proteome</keyword>
<gene>
    <name evidence="1" type="ORF">OESDEN_16537</name>
</gene>
<organism evidence="1 2">
    <name type="scientific">Oesophagostomum dentatum</name>
    <name type="common">Nodular worm</name>
    <dbReference type="NCBI Taxonomy" id="61180"/>
    <lineage>
        <taxon>Eukaryota</taxon>
        <taxon>Metazoa</taxon>
        <taxon>Ecdysozoa</taxon>
        <taxon>Nematoda</taxon>
        <taxon>Chromadorea</taxon>
        <taxon>Rhabditida</taxon>
        <taxon>Rhabditina</taxon>
        <taxon>Rhabditomorpha</taxon>
        <taxon>Strongyloidea</taxon>
        <taxon>Strongylidae</taxon>
        <taxon>Oesophagostomum</taxon>
    </lineage>
</organism>
<dbReference type="Proteomes" id="UP000053660">
    <property type="component" value="Unassembled WGS sequence"/>
</dbReference>
<proteinExistence type="predicted"/>
<evidence type="ECO:0000313" key="2">
    <source>
        <dbReference type="Proteomes" id="UP000053660"/>
    </source>
</evidence>
<accession>A0A0B1SKN1</accession>
<name>A0A0B1SKN1_OESDE</name>
<sequence length="63" mass="7458">LRTLFCFYVICLKPVLFRILPNDDQKEVTTPFICHSAMYSMYFKFTFLITTFTCIGMEREGSE</sequence>
<dbReference type="AlphaFoldDB" id="A0A0B1SKN1"/>
<feature type="non-terminal residue" evidence="1">
    <location>
        <position position="1"/>
    </location>
</feature>
<dbReference type="EMBL" id="KN571895">
    <property type="protein sequence ID" value="KHJ83760.1"/>
    <property type="molecule type" value="Genomic_DNA"/>
</dbReference>